<dbReference type="PANTHER" id="PTHR16230">
    <property type="entry name" value="CAPPUCCINO"/>
    <property type="match status" value="1"/>
</dbReference>
<dbReference type="GeneID" id="8247315"/>
<organism evidence="2 3">
    <name type="scientific">Micromonas commoda (strain RCC299 / NOUM17 / CCMP2709)</name>
    <name type="common">Picoplanktonic green alga</name>
    <dbReference type="NCBI Taxonomy" id="296587"/>
    <lineage>
        <taxon>Eukaryota</taxon>
        <taxon>Viridiplantae</taxon>
        <taxon>Chlorophyta</taxon>
        <taxon>Mamiellophyceae</taxon>
        <taxon>Mamiellales</taxon>
        <taxon>Mamiellaceae</taxon>
        <taxon>Micromonas</taxon>
    </lineage>
</organism>
<evidence type="ECO:0000256" key="1">
    <source>
        <dbReference type="SAM" id="Coils"/>
    </source>
</evidence>
<dbReference type="RefSeq" id="XP_002504893.1">
    <property type="nucleotide sequence ID" value="XM_002504847.1"/>
</dbReference>
<proteinExistence type="predicted"/>
<dbReference type="KEGG" id="mis:MICPUN_109141"/>
<dbReference type="InterPro" id="IPR024857">
    <property type="entry name" value="Cappuccino"/>
</dbReference>
<sequence length="171" mass="18230">MTDSAEPTRVASMSGDEKAAALCDDVAASVHPDTEAVAQHCGQIERSAEDMLARLDELVAVLNKLREDSKEQREALTPALEAWASGLARDFAYLDSAEDTVEAVKGAVANVEHQLAQLESTEFRRARLADIEKARKGIEGLFQGWGGGQGSVEGGYWTSIGGGGDAKDPKR</sequence>
<feature type="coiled-coil region" evidence="1">
    <location>
        <begin position="48"/>
        <end position="121"/>
    </location>
</feature>
<reference evidence="2 3" key="1">
    <citation type="journal article" date="2009" name="Science">
        <title>Green evolution and dynamic adaptations revealed by genomes of the marine picoeukaryotes Micromonas.</title>
        <authorList>
            <person name="Worden A.Z."/>
            <person name="Lee J.H."/>
            <person name="Mock T."/>
            <person name="Rouze P."/>
            <person name="Simmons M.P."/>
            <person name="Aerts A.L."/>
            <person name="Allen A.E."/>
            <person name="Cuvelier M.L."/>
            <person name="Derelle E."/>
            <person name="Everett M.V."/>
            <person name="Foulon E."/>
            <person name="Grimwood J."/>
            <person name="Gundlach H."/>
            <person name="Henrissat B."/>
            <person name="Napoli C."/>
            <person name="McDonald S.M."/>
            <person name="Parker M.S."/>
            <person name="Rombauts S."/>
            <person name="Salamov A."/>
            <person name="Von Dassow P."/>
            <person name="Badger J.H."/>
            <person name="Coutinho P.M."/>
            <person name="Demir E."/>
            <person name="Dubchak I."/>
            <person name="Gentemann C."/>
            <person name="Eikrem W."/>
            <person name="Gready J.E."/>
            <person name="John U."/>
            <person name="Lanier W."/>
            <person name="Lindquist E.A."/>
            <person name="Lucas S."/>
            <person name="Mayer K.F."/>
            <person name="Moreau H."/>
            <person name="Not F."/>
            <person name="Otillar R."/>
            <person name="Panaud O."/>
            <person name="Pangilinan J."/>
            <person name="Paulsen I."/>
            <person name="Piegu B."/>
            <person name="Poliakov A."/>
            <person name="Robbens S."/>
            <person name="Schmutz J."/>
            <person name="Toulza E."/>
            <person name="Wyss T."/>
            <person name="Zelensky A."/>
            <person name="Zhou K."/>
            <person name="Armbrust E.V."/>
            <person name="Bhattacharya D."/>
            <person name="Goodenough U.W."/>
            <person name="Van de Peer Y."/>
            <person name="Grigoriev I.V."/>
        </authorList>
    </citation>
    <scope>NUCLEOTIDE SEQUENCE [LARGE SCALE GENOMIC DNA]</scope>
    <source>
        <strain evidence="3">RCC299 / NOUM17</strain>
    </source>
</reference>
<gene>
    <name evidence="2" type="ORF">MICPUN_109141</name>
</gene>
<dbReference type="PANTHER" id="PTHR16230:SF3">
    <property type="entry name" value="BIOGENESIS OF LYSOSOMAL ORGANELLES COMPLEX-1, SUBUNIT 4, CAPPUCCINO"/>
    <property type="match status" value="1"/>
</dbReference>
<dbReference type="OrthoDB" id="2372305at2759"/>
<keyword evidence="1" id="KW-0175">Coiled coil</keyword>
<dbReference type="GO" id="GO:0031083">
    <property type="term" value="C:BLOC-1 complex"/>
    <property type="evidence" value="ECO:0007669"/>
    <property type="project" value="TreeGrafter"/>
</dbReference>
<dbReference type="AlphaFoldDB" id="C1EE11"/>
<evidence type="ECO:0000313" key="2">
    <source>
        <dbReference type="EMBL" id="ACO66151.1"/>
    </source>
</evidence>
<protein>
    <submittedName>
        <fullName evidence="2">Uncharacterized protein</fullName>
    </submittedName>
</protein>
<evidence type="ECO:0000313" key="3">
    <source>
        <dbReference type="Proteomes" id="UP000002009"/>
    </source>
</evidence>
<dbReference type="OMA" id="VEGGYWT"/>
<dbReference type="InParanoid" id="C1EE11"/>
<keyword evidence="3" id="KW-1185">Reference proteome</keyword>
<name>C1EE11_MICCC</name>
<dbReference type="Proteomes" id="UP000002009">
    <property type="component" value="Chromosome 11"/>
</dbReference>
<dbReference type="EMBL" id="CP001330">
    <property type="protein sequence ID" value="ACO66151.1"/>
    <property type="molecule type" value="Genomic_DNA"/>
</dbReference>
<accession>C1EE11</accession>